<evidence type="ECO:0000256" key="11">
    <source>
        <dbReference type="SAM" id="MobiDB-lite"/>
    </source>
</evidence>
<keyword evidence="5" id="KW-0805">Transcription regulation</keyword>
<keyword evidence="6" id="KW-0175">Coiled coil</keyword>
<sequence>MEDKQWVCRRVKKGCRVSIHANLDVDAGRCFKSNPKVPLSNTAKHISEIGNAAESVHVDLDGTKTENRKMENTRNNLPNENTSSSVSTIDNNMQMQSKLRENQGEENLIRERIKKKNEKLRRLRLVEHYRSTKDFVELDKLSKKWLAASQNAAQSLWDALPTPKPSMADFLKSMNIDLNLIQYNETEDQFY</sequence>
<dbReference type="Proteomes" id="UP001558632">
    <property type="component" value="Unassembled WGS sequence"/>
</dbReference>
<dbReference type="InterPro" id="IPR018468">
    <property type="entry name" value="SFR1/Mei5"/>
</dbReference>
<gene>
    <name evidence="12" type="ORF">TSPI_04841</name>
</gene>
<dbReference type="Pfam" id="PF10376">
    <property type="entry name" value="Mei5"/>
    <property type="match status" value="1"/>
</dbReference>
<evidence type="ECO:0000256" key="4">
    <source>
        <dbReference type="ARBA" id="ARBA00022763"/>
    </source>
</evidence>
<dbReference type="PANTHER" id="PTHR28643">
    <property type="entry name" value="SWI5-DEPENDENT RECOMBINATION DNA REPAIR PROTEIN 1 HOMOLOG"/>
    <property type="match status" value="1"/>
</dbReference>
<keyword evidence="8" id="KW-0234">DNA repair</keyword>
<evidence type="ECO:0000256" key="9">
    <source>
        <dbReference type="ARBA" id="ARBA00023242"/>
    </source>
</evidence>
<keyword evidence="7" id="KW-0804">Transcription</keyword>
<accession>A0ABR3KB35</accession>
<proteinExistence type="inferred from homology"/>
<dbReference type="EMBL" id="JBEUSY010000452">
    <property type="protein sequence ID" value="KAL1231916.1"/>
    <property type="molecule type" value="Genomic_DNA"/>
</dbReference>
<comment type="subcellular location">
    <subcellularLocation>
        <location evidence="1">Nucleus</location>
    </subcellularLocation>
</comment>
<comment type="caution">
    <text evidence="12">The sequence shown here is derived from an EMBL/GenBank/DDBJ whole genome shotgun (WGS) entry which is preliminary data.</text>
</comment>
<keyword evidence="13" id="KW-1185">Reference proteome</keyword>
<feature type="region of interest" description="Disordered" evidence="11">
    <location>
        <begin position="69"/>
        <end position="89"/>
    </location>
</feature>
<dbReference type="PANTHER" id="PTHR28643:SF1">
    <property type="entry name" value="SWI5-DEPENDENT RECOMBINATION DNA REPAIR PROTEIN 1 HOMOLOG"/>
    <property type="match status" value="1"/>
</dbReference>
<evidence type="ECO:0000256" key="10">
    <source>
        <dbReference type="ARBA" id="ARBA00033234"/>
    </source>
</evidence>
<organism evidence="12 13">
    <name type="scientific">Trichinella spiralis</name>
    <name type="common">Trichina worm</name>
    <dbReference type="NCBI Taxonomy" id="6334"/>
    <lineage>
        <taxon>Eukaryota</taxon>
        <taxon>Metazoa</taxon>
        <taxon>Ecdysozoa</taxon>
        <taxon>Nematoda</taxon>
        <taxon>Enoplea</taxon>
        <taxon>Dorylaimia</taxon>
        <taxon>Trichinellida</taxon>
        <taxon>Trichinellidae</taxon>
        <taxon>Trichinella</taxon>
    </lineage>
</organism>
<evidence type="ECO:0000256" key="5">
    <source>
        <dbReference type="ARBA" id="ARBA00023015"/>
    </source>
</evidence>
<evidence type="ECO:0000313" key="12">
    <source>
        <dbReference type="EMBL" id="KAL1231916.1"/>
    </source>
</evidence>
<dbReference type="InterPro" id="IPR042429">
    <property type="entry name" value="SFR1"/>
</dbReference>
<name>A0ABR3KB35_TRISP</name>
<evidence type="ECO:0000256" key="6">
    <source>
        <dbReference type="ARBA" id="ARBA00023054"/>
    </source>
</evidence>
<keyword evidence="9" id="KW-0539">Nucleus</keyword>
<protein>
    <recommendedName>
        <fullName evidence="3">Swi5-dependent recombination DNA repair protein 1 homolog</fullName>
    </recommendedName>
    <alternativeName>
        <fullName evidence="10">Meiosis protein 5 homolog</fullName>
    </alternativeName>
</protein>
<evidence type="ECO:0000313" key="13">
    <source>
        <dbReference type="Proteomes" id="UP001558632"/>
    </source>
</evidence>
<feature type="compositionally biased region" description="Polar residues" evidence="11">
    <location>
        <begin position="73"/>
        <end position="89"/>
    </location>
</feature>
<evidence type="ECO:0000256" key="3">
    <source>
        <dbReference type="ARBA" id="ARBA00014688"/>
    </source>
</evidence>
<evidence type="ECO:0000256" key="7">
    <source>
        <dbReference type="ARBA" id="ARBA00023163"/>
    </source>
</evidence>
<evidence type="ECO:0000256" key="1">
    <source>
        <dbReference type="ARBA" id="ARBA00004123"/>
    </source>
</evidence>
<dbReference type="Gene3D" id="6.10.140.1020">
    <property type="match status" value="1"/>
</dbReference>
<reference evidence="12 13" key="1">
    <citation type="submission" date="2024-07" db="EMBL/GenBank/DDBJ databases">
        <title>Enhanced genomic and transcriptomic resources for Trichinella pseudospiralis and T. spiralis underpin the discovery of pronounced molecular differences between stages and species.</title>
        <authorList>
            <person name="Pasi K.K."/>
            <person name="La Rosa G."/>
            <person name="Gomez-Morales M.A."/>
            <person name="Tosini F."/>
            <person name="Sumanam S."/>
            <person name="Young N.D."/>
            <person name="Chang B.C."/>
            <person name="Robin G.B."/>
        </authorList>
    </citation>
    <scope>NUCLEOTIDE SEQUENCE [LARGE SCALE GENOMIC DNA]</scope>
    <source>
        <strain evidence="12">ISS534</strain>
    </source>
</reference>
<evidence type="ECO:0000256" key="8">
    <source>
        <dbReference type="ARBA" id="ARBA00023204"/>
    </source>
</evidence>
<keyword evidence="4" id="KW-0227">DNA damage</keyword>
<comment type="similarity">
    <text evidence="2">Belongs to the SFR1/MEI5 family.</text>
</comment>
<evidence type="ECO:0000256" key="2">
    <source>
        <dbReference type="ARBA" id="ARBA00008729"/>
    </source>
</evidence>